<reference evidence="2 3" key="1">
    <citation type="submission" date="2019-06" db="EMBL/GenBank/DDBJ databases">
        <title>Genomic Encyclopedia of Type Strains, Phase IV (KMG-V): Genome sequencing to study the core and pangenomes of soil and plant-associated prokaryotes.</title>
        <authorList>
            <person name="Whitman W."/>
        </authorList>
    </citation>
    <scope>NUCLEOTIDE SEQUENCE [LARGE SCALE GENOMIC DNA]</scope>
    <source>
        <strain evidence="2 3">BR 510</strain>
    </source>
</reference>
<dbReference type="EMBL" id="VITK01000010">
    <property type="protein sequence ID" value="TWA92563.1"/>
    <property type="molecule type" value="Genomic_DNA"/>
</dbReference>
<protein>
    <submittedName>
        <fullName evidence="2">Putative membrane protein</fullName>
    </submittedName>
</protein>
<keyword evidence="1" id="KW-1133">Transmembrane helix</keyword>
<comment type="caution">
    <text evidence="2">The sequence shown here is derived from an EMBL/GenBank/DDBJ whole genome shotgun (WGS) entry which is preliminary data.</text>
</comment>
<keyword evidence="1" id="KW-0472">Membrane</keyword>
<dbReference type="Proteomes" id="UP000319949">
    <property type="component" value="Unassembled WGS sequence"/>
</dbReference>
<evidence type="ECO:0000256" key="1">
    <source>
        <dbReference type="SAM" id="Phobius"/>
    </source>
</evidence>
<dbReference type="InterPro" id="IPR018687">
    <property type="entry name" value="DUF2177_membr"/>
</dbReference>
<feature type="transmembrane region" description="Helical" evidence="1">
    <location>
        <begin position="21"/>
        <end position="43"/>
    </location>
</feature>
<accession>A0A560D652</accession>
<keyword evidence="1" id="KW-0812">Transmembrane</keyword>
<feature type="transmembrane region" description="Helical" evidence="1">
    <location>
        <begin position="63"/>
        <end position="82"/>
    </location>
</feature>
<dbReference type="Pfam" id="PF09945">
    <property type="entry name" value="DUF2177"/>
    <property type="match status" value="1"/>
</dbReference>
<evidence type="ECO:0000313" key="3">
    <source>
        <dbReference type="Proteomes" id="UP000319949"/>
    </source>
</evidence>
<name>A0A560D652_9BRAD</name>
<evidence type="ECO:0000313" key="2">
    <source>
        <dbReference type="EMBL" id="TWA92563.1"/>
    </source>
</evidence>
<keyword evidence="3" id="KW-1185">Reference proteome</keyword>
<sequence length="130" mass="14544">MIWREAWHVLARRGNFAGSHVLVAVYLSVAVPFVVIDPIWLKLLSQRVYVTTMGNIARSEPNLWPAILFYILYPVGLISLAVMPAHRTASGDQVAMIGLPFGFFTYATYDLTNRATLYSWTPTLSVVDIA</sequence>
<proteinExistence type="predicted"/>
<gene>
    <name evidence="2" type="ORF">FBZ96_11033</name>
</gene>
<dbReference type="AlphaFoldDB" id="A0A560D652"/>
<organism evidence="2 3">
    <name type="scientific">Bradyrhizobium stylosanthis</name>
    <dbReference type="NCBI Taxonomy" id="1803665"/>
    <lineage>
        <taxon>Bacteria</taxon>
        <taxon>Pseudomonadati</taxon>
        <taxon>Pseudomonadota</taxon>
        <taxon>Alphaproteobacteria</taxon>
        <taxon>Hyphomicrobiales</taxon>
        <taxon>Nitrobacteraceae</taxon>
        <taxon>Bradyrhizobium</taxon>
    </lineage>
</organism>